<dbReference type="Proteomes" id="UP001206128">
    <property type="component" value="Unassembled WGS sequence"/>
</dbReference>
<feature type="transmembrane region" description="Helical" evidence="2">
    <location>
        <begin position="35"/>
        <end position="55"/>
    </location>
</feature>
<evidence type="ECO:0000313" key="4">
    <source>
        <dbReference type="Proteomes" id="UP001206128"/>
    </source>
</evidence>
<dbReference type="EMBL" id="JAMTCK010000012">
    <property type="protein sequence ID" value="MCP2167967.1"/>
    <property type="molecule type" value="Genomic_DNA"/>
</dbReference>
<accession>A0AAE3GID9</accession>
<evidence type="ECO:0000313" key="3">
    <source>
        <dbReference type="EMBL" id="MCP2167967.1"/>
    </source>
</evidence>
<keyword evidence="2" id="KW-0472">Membrane</keyword>
<proteinExistence type="predicted"/>
<comment type="caution">
    <text evidence="3">The sequence shown here is derived from an EMBL/GenBank/DDBJ whole genome shotgun (WGS) entry which is preliminary data.</text>
</comment>
<dbReference type="AlphaFoldDB" id="A0AAE3GID9"/>
<evidence type="ECO:0000256" key="2">
    <source>
        <dbReference type="SAM" id="Phobius"/>
    </source>
</evidence>
<keyword evidence="4" id="KW-1185">Reference proteome</keyword>
<organism evidence="3 4">
    <name type="scientific">Goodfellowiella coeruleoviolacea</name>
    <dbReference type="NCBI Taxonomy" id="334858"/>
    <lineage>
        <taxon>Bacteria</taxon>
        <taxon>Bacillati</taxon>
        <taxon>Actinomycetota</taxon>
        <taxon>Actinomycetes</taxon>
        <taxon>Pseudonocardiales</taxon>
        <taxon>Pseudonocardiaceae</taxon>
        <taxon>Goodfellowiella</taxon>
    </lineage>
</organism>
<feature type="region of interest" description="Disordered" evidence="1">
    <location>
        <begin position="86"/>
        <end position="115"/>
    </location>
</feature>
<reference evidence="3" key="1">
    <citation type="submission" date="2022-06" db="EMBL/GenBank/DDBJ databases">
        <title>Genomic Encyclopedia of Archaeal and Bacterial Type Strains, Phase II (KMG-II): from individual species to whole genera.</title>
        <authorList>
            <person name="Goeker M."/>
        </authorList>
    </citation>
    <scope>NUCLEOTIDE SEQUENCE</scope>
    <source>
        <strain evidence="3">DSM 43935</strain>
    </source>
</reference>
<sequence length="115" mass="11668">MLSRLLDARRGLSVADMGVHVSHWLSSLLVRSEKLVGFGPAIALAVLGALLFASAHVPVSVDQPAGGPDHPVVEVSEAAAGWSALPESAVPGSAAPEPDTARSGVPTTSATTLWP</sequence>
<keyword evidence="2" id="KW-1133">Transmembrane helix</keyword>
<gene>
    <name evidence="3" type="ORF">LX83_004841</name>
</gene>
<name>A0AAE3GID9_9PSEU</name>
<protein>
    <submittedName>
        <fullName evidence="3">Uncharacterized protein</fullName>
    </submittedName>
</protein>
<keyword evidence="2" id="KW-0812">Transmembrane</keyword>
<evidence type="ECO:0000256" key="1">
    <source>
        <dbReference type="SAM" id="MobiDB-lite"/>
    </source>
</evidence>
<feature type="compositionally biased region" description="Polar residues" evidence="1">
    <location>
        <begin position="105"/>
        <end position="115"/>
    </location>
</feature>